<dbReference type="Proteomes" id="UP000811246">
    <property type="component" value="Chromosome 2"/>
</dbReference>
<dbReference type="AlphaFoldDB" id="A0A922FU98"/>
<organism evidence="2 3">
    <name type="scientific">Carya illinoinensis</name>
    <name type="common">Pecan</name>
    <dbReference type="NCBI Taxonomy" id="32201"/>
    <lineage>
        <taxon>Eukaryota</taxon>
        <taxon>Viridiplantae</taxon>
        <taxon>Streptophyta</taxon>
        <taxon>Embryophyta</taxon>
        <taxon>Tracheophyta</taxon>
        <taxon>Spermatophyta</taxon>
        <taxon>Magnoliopsida</taxon>
        <taxon>eudicotyledons</taxon>
        <taxon>Gunneridae</taxon>
        <taxon>Pentapetalae</taxon>
        <taxon>rosids</taxon>
        <taxon>fabids</taxon>
        <taxon>Fagales</taxon>
        <taxon>Juglandaceae</taxon>
        <taxon>Carya</taxon>
    </lineage>
</organism>
<evidence type="ECO:0000256" key="1">
    <source>
        <dbReference type="SAM" id="MobiDB-lite"/>
    </source>
</evidence>
<feature type="compositionally biased region" description="Pro residues" evidence="1">
    <location>
        <begin position="54"/>
        <end position="73"/>
    </location>
</feature>
<name>A0A922FU98_CARIL</name>
<sequence length="150" mass="16261">MDEQCMILSADRCMISDRLSEILLPPSLSDSCFVDPPSLLLQPPRTDVELNPSPADPPPLKQIPLTRNPPPPTSRNQALPSPLALSDSYPHIVVDPPPFDGNPQPLAPLSHGLLQRSSLPSRNVSKKTNKPLCPLSNPLSVVTLPCLSQR</sequence>
<dbReference type="EMBL" id="CM031826">
    <property type="protein sequence ID" value="KAG6727017.1"/>
    <property type="molecule type" value="Genomic_DNA"/>
</dbReference>
<evidence type="ECO:0000313" key="3">
    <source>
        <dbReference type="Proteomes" id="UP000811246"/>
    </source>
</evidence>
<gene>
    <name evidence="2" type="ORF">I3842_02G110300</name>
</gene>
<accession>A0A922FU98</accession>
<proteinExistence type="predicted"/>
<comment type="caution">
    <text evidence="2">The sequence shown here is derived from an EMBL/GenBank/DDBJ whole genome shotgun (WGS) entry which is preliminary data.</text>
</comment>
<protein>
    <submittedName>
        <fullName evidence="2">Uncharacterized protein</fullName>
    </submittedName>
</protein>
<reference evidence="2" key="1">
    <citation type="submission" date="2021-01" db="EMBL/GenBank/DDBJ databases">
        <authorList>
            <person name="Lovell J.T."/>
            <person name="Bentley N."/>
            <person name="Bhattarai G."/>
            <person name="Jenkins J.W."/>
            <person name="Sreedasyam A."/>
            <person name="Alarcon Y."/>
            <person name="Bock C."/>
            <person name="Boston L."/>
            <person name="Carlson J."/>
            <person name="Cervantes K."/>
            <person name="Clermont K."/>
            <person name="Krom N."/>
            <person name="Kubenka K."/>
            <person name="Mamidi S."/>
            <person name="Mattison C."/>
            <person name="Monteros M."/>
            <person name="Pisani C."/>
            <person name="Plott C."/>
            <person name="Rajasekar S."/>
            <person name="Rhein H.S."/>
            <person name="Rohla C."/>
            <person name="Song M."/>
            <person name="Hilaire R.S."/>
            <person name="Shu S."/>
            <person name="Wells L."/>
            <person name="Wang X."/>
            <person name="Webber J."/>
            <person name="Heerema R.J."/>
            <person name="Klein P."/>
            <person name="Conner P."/>
            <person name="Grauke L."/>
            <person name="Grimwood J."/>
            <person name="Schmutz J."/>
            <person name="Randall J.J."/>
        </authorList>
    </citation>
    <scope>NUCLEOTIDE SEQUENCE</scope>
    <source>
        <tissue evidence="2">Leaf</tissue>
    </source>
</reference>
<evidence type="ECO:0000313" key="2">
    <source>
        <dbReference type="EMBL" id="KAG6727017.1"/>
    </source>
</evidence>
<feature type="region of interest" description="Disordered" evidence="1">
    <location>
        <begin position="39"/>
        <end position="111"/>
    </location>
</feature>